<comment type="caution">
    <text evidence="2">The sequence shown here is derived from an EMBL/GenBank/DDBJ whole genome shotgun (WGS) entry which is preliminary data.</text>
</comment>
<dbReference type="SUPFAM" id="SSF50475">
    <property type="entry name" value="FMN-binding split barrel"/>
    <property type="match status" value="1"/>
</dbReference>
<dbReference type="PANTHER" id="PTHR42815">
    <property type="entry name" value="FAD-BINDING, PUTATIVE (AFU_ORTHOLOGUE AFUA_6G07600)-RELATED"/>
    <property type="match status" value="1"/>
</dbReference>
<protein>
    <recommendedName>
        <fullName evidence="1">Pyridoxamine 5'-phosphate oxidase N-terminal domain-containing protein</fullName>
    </recommendedName>
</protein>
<dbReference type="PANTHER" id="PTHR42815:SF2">
    <property type="entry name" value="FAD-BINDING, PUTATIVE (AFU_ORTHOLOGUE AFUA_6G07600)-RELATED"/>
    <property type="match status" value="1"/>
</dbReference>
<reference evidence="2 3" key="1">
    <citation type="submission" date="2018-08" db="EMBL/GenBank/DDBJ databases">
        <title>Genomic Encyclopedia of Type Strains, Phase III (KMG-III): the genomes of soil and plant-associated and newly described type strains.</title>
        <authorList>
            <person name="Whitman W."/>
        </authorList>
    </citation>
    <scope>NUCLEOTIDE SEQUENCE [LARGE SCALE GENOMIC DNA]</scope>
    <source>
        <strain evidence="2 3">CGMCC 1.10966</strain>
    </source>
</reference>
<sequence length="211" mass="23602">MMKPFFNEIVHTDEELRSLLGYPSELVRNKVVTKLDRHCRDFIAKSPLVFVATSDASGACDVSPRGDTAGFVAVLDDTHLLIPERPGNKRMDALRNILANPQIGLIFIIPGLEETLRINGRACITKDPERLRPLEAHGKIPLLGIGIEMEEGFIHCAKAFKRSKLWEPASWPEQAALPNPARILVEHASRLGKTEEEIAAALRDSYEKRLY</sequence>
<dbReference type="RefSeq" id="WP_425463872.1">
    <property type="nucleotide sequence ID" value="NZ_QTTN01000001.1"/>
</dbReference>
<dbReference type="InterPro" id="IPR024029">
    <property type="entry name" value="Pyridox_Oxase_FMN-dep"/>
</dbReference>
<keyword evidence="3" id="KW-1185">Reference proteome</keyword>
<dbReference type="Pfam" id="PF01243">
    <property type="entry name" value="PNPOx_N"/>
    <property type="match status" value="1"/>
</dbReference>
<name>A0A3D9SJK4_9BACL</name>
<organism evidence="2 3">
    <name type="scientific">Paenibacillus taihuensis</name>
    <dbReference type="NCBI Taxonomy" id="1156355"/>
    <lineage>
        <taxon>Bacteria</taxon>
        <taxon>Bacillati</taxon>
        <taxon>Bacillota</taxon>
        <taxon>Bacilli</taxon>
        <taxon>Bacillales</taxon>
        <taxon>Paenibacillaceae</taxon>
        <taxon>Paenibacillus</taxon>
    </lineage>
</organism>
<dbReference type="EMBL" id="QTTN01000001">
    <property type="protein sequence ID" value="REE94540.1"/>
    <property type="molecule type" value="Genomic_DNA"/>
</dbReference>
<dbReference type="Proteomes" id="UP000256304">
    <property type="component" value="Unassembled WGS sequence"/>
</dbReference>
<feature type="domain" description="Pyridoxamine 5'-phosphate oxidase N-terminal" evidence="1">
    <location>
        <begin position="36"/>
        <end position="134"/>
    </location>
</feature>
<dbReference type="NCBIfam" id="TIGR04025">
    <property type="entry name" value="PPOX_FMN_DR2398"/>
    <property type="match status" value="1"/>
</dbReference>
<dbReference type="InterPro" id="IPR012349">
    <property type="entry name" value="Split_barrel_FMN-bd"/>
</dbReference>
<evidence type="ECO:0000313" key="3">
    <source>
        <dbReference type="Proteomes" id="UP000256304"/>
    </source>
</evidence>
<dbReference type="InterPro" id="IPR011576">
    <property type="entry name" value="Pyridox_Oxase_N"/>
</dbReference>
<gene>
    <name evidence="2" type="ORF">A8990_101336</name>
</gene>
<proteinExistence type="predicted"/>
<accession>A0A3D9SJK4</accession>
<dbReference type="AlphaFoldDB" id="A0A3D9SJK4"/>
<evidence type="ECO:0000313" key="2">
    <source>
        <dbReference type="EMBL" id="REE94540.1"/>
    </source>
</evidence>
<dbReference type="Gene3D" id="2.30.110.10">
    <property type="entry name" value="Electron Transport, Fmn-binding Protein, Chain A"/>
    <property type="match status" value="1"/>
</dbReference>
<evidence type="ECO:0000259" key="1">
    <source>
        <dbReference type="Pfam" id="PF01243"/>
    </source>
</evidence>